<evidence type="ECO:0000256" key="2">
    <source>
        <dbReference type="ARBA" id="ARBA00022695"/>
    </source>
</evidence>
<comment type="function">
    <text evidence="8">Modifies, by uridylylation and deuridylylation, the PII regulatory proteins (GlnB and homologs), in response to the nitrogen status of the cell that GlnD senses through the glutamine level. Under low glutamine levels, catalyzes the conversion of the PII proteins and UTP to PII-UMP and PPi, while under higher glutamine levels, GlnD hydrolyzes PII-UMP to PII and UMP (deuridylylation). Thus, controls uridylylation state and activity of the PII proteins, and plays an important role in the regulation of nitrogen metabolism.</text>
</comment>
<dbReference type="SUPFAM" id="SSF109604">
    <property type="entry name" value="HD-domain/PDEase-like"/>
    <property type="match status" value="1"/>
</dbReference>
<proteinExistence type="inferred from homology"/>
<comment type="activity regulation">
    <text evidence="8">Uridylyltransferase (UTase) activity is inhibited by glutamine, while glutamine activates uridylyl-removing (UR) activity.</text>
</comment>
<dbReference type="HAMAP" id="MF_00277">
    <property type="entry name" value="PII_uridylyl_transf"/>
    <property type="match status" value="1"/>
</dbReference>
<organism evidence="11">
    <name type="scientific">Candidatus Thiocaldithrix dubininis</name>
    <dbReference type="NCBI Taxonomy" id="3080823"/>
    <lineage>
        <taxon>Bacteria</taxon>
        <taxon>Pseudomonadati</taxon>
        <taxon>Pseudomonadota</taxon>
        <taxon>Gammaproteobacteria</taxon>
        <taxon>Thiotrichales</taxon>
        <taxon>Thiotrichaceae</taxon>
        <taxon>Candidatus Thiocaldithrix</taxon>
    </lineage>
</organism>
<dbReference type="PROSITE" id="PS51671">
    <property type="entry name" value="ACT"/>
    <property type="match status" value="2"/>
</dbReference>
<dbReference type="PIRSF" id="PIRSF006288">
    <property type="entry name" value="PII_uridyltransf"/>
    <property type="match status" value="1"/>
</dbReference>
<gene>
    <name evidence="8 11" type="primary">glnD</name>
    <name evidence="11" type="ORF">QJT80_07185</name>
</gene>
<protein>
    <recommendedName>
        <fullName evidence="8">Bifunctional uridylyltransferase/uridylyl-removing enzyme</fullName>
        <shortName evidence="8">UTase/UR</shortName>
    </recommendedName>
    <alternativeName>
        <fullName evidence="8">Bifunctional [protein-PII] modification enzyme</fullName>
    </alternativeName>
    <alternativeName>
        <fullName evidence="8">Bifunctional nitrogen sensor protein</fullName>
    </alternativeName>
    <domain>
        <recommendedName>
            <fullName evidence="8">[Protein-PII] uridylyltransferase</fullName>
            <shortName evidence="8">PII uridylyltransferase</shortName>
            <shortName evidence="8">UTase</shortName>
            <ecNumber evidence="8">2.7.7.59</ecNumber>
        </recommendedName>
    </domain>
    <domain>
        <recommendedName>
            <fullName evidence="8">[Protein-PII]-UMP uridylyl-removing enzyme</fullName>
            <shortName evidence="8">UR</shortName>
            <ecNumber evidence="8">3.1.4.-</ecNumber>
        </recommendedName>
    </domain>
</protein>
<dbReference type="InterPro" id="IPR002912">
    <property type="entry name" value="ACT_dom"/>
</dbReference>
<evidence type="ECO:0000256" key="8">
    <source>
        <dbReference type="HAMAP-Rule" id="MF_00277"/>
    </source>
</evidence>
<dbReference type="CDD" id="cd05401">
    <property type="entry name" value="NT_GlnE_GlnD_like"/>
    <property type="match status" value="1"/>
</dbReference>
<dbReference type="InterPro" id="IPR013546">
    <property type="entry name" value="PII_UdlTrfase/GS_AdlTrfase"/>
</dbReference>
<dbReference type="SUPFAM" id="SSF81593">
    <property type="entry name" value="Nucleotidyltransferase substrate binding subunit/domain"/>
    <property type="match status" value="1"/>
</dbReference>
<feature type="domain" description="ACT" evidence="9">
    <location>
        <begin position="703"/>
        <end position="783"/>
    </location>
</feature>
<dbReference type="InterPro" id="IPR043519">
    <property type="entry name" value="NT_sf"/>
</dbReference>
<dbReference type="EMBL" id="CP124755">
    <property type="protein sequence ID" value="WGZ92262.1"/>
    <property type="molecule type" value="Genomic_DNA"/>
</dbReference>
<dbReference type="CDD" id="cd04900">
    <property type="entry name" value="ACT_UUR-like_1"/>
    <property type="match status" value="1"/>
</dbReference>
<evidence type="ECO:0000256" key="7">
    <source>
        <dbReference type="ARBA" id="ARBA00047968"/>
    </source>
</evidence>
<keyword evidence="3" id="KW-0677">Repeat</keyword>
<feature type="domain" description="ACT" evidence="9">
    <location>
        <begin position="810"/>
        <end position="881"/>
    </location>
</feature>
<comment type="catalytic activity">
    <reaction evidence="8">
        <text>[protein-PII]-uridylyl-L-tyrosine + H2O = [protein-PII]-L-tyrosine + UMP + H(+)</text>
        <dbReference type="Rhea" id="RHEA:48600"/>
        <dbReference type="Rhea" id="RHEA-COMP:12147"/>
        <dbReference type="Rhea" id="RHEA-COMP:12148"/>
        <dbReference type="ChEBI" id="CHEBI:15377"/>
        <dbReference type="ChEBI" id="CHEBI:15378"/>
        <dbReference type="ChEBI" id="CHEBI:46858"/>
        <dbReference type="ChEBI" id="CHEBI:57865"/>
        <dbReference type="ChEBI" id="CHEBI:90602"/>
    </reaction>
</comment>
<reference evidence="11" key="2">
    <citation type="submission" date="2023-04" db="EMBL/GenBank/DDBJ databases">
        <authorList>
            <person name="Beletskiy A.V."/>
            <person name="Mardanov A.V."/>
            <person name="Ravin N.V."/>
        </authorList>
    </citation>
    <scope>NUCLEOTIDE SEQUENCE</scope>
    <source>
        <strain evidence="11">GKL-01</strain>
    </source>
</reference>
<reference evidence="11" key="1">
    <citation type="journal article" date="2023" name="Int. J. Mol. Sci.">
        <title>Metagenomics Revealed a New Genus 'Candidatus Thiocaldithrix dubininis' gen. nov., sp. nov. and a New Species 'Candidatus Thiothrix putei' sp. nov. in the Family Thiotrichaceae, Some Members of Which Have Traits of Both Na+- and H+-Motive Energetics.</title>
        <authorList>
            <person name="Ravin N.V."/>
            <person name="Muntyan M.S."/>
            <person name="Smolyakov D.D."/>
            <person name="Rudenko T.S."/>
            <person name="Beletsky A.V."/>
            <person name="Mardanov A.V."/>
            <person name="Grabovich M.Y."/>
        </authorList>
    </citation>
    <scope>NUCLEOTIDE SEQUENCE</scope>
    <source>
        <strain evidence="11">GKL-01</strain>
    </source>
</reference>
<keyword evidence="6 8" id="KW-0511">Multifunctional enzyme</keyword>
<dbReference type="CDD" id="cd04899">
    <property type="entry name" value="ACT_ACR-UUR-like_2"/>
    <property type="match status" value="1"/>
</dbReference>
<dbReference type="GO" id="GO:0008893">
    <property type="term" value="F:guanosine-3',5'-bis(diphosphate) 3'-diphosphatase activity"/>
    <property type="evidence" value="ECO:0007669"/>
    <property type="project" value="UniProtKB-EC"/>
</dbReference>
<comment type="caution">
    <text evidence="8">Lacks conserved residue(s) required for the propagation of feature annotation.</text>
</comment>
<keyword evidence="2 8" id="KW-0548">Nucleotidyltransferase</keyword>
<dbReference type="PANTHER" id="PTHR47320:SF1">
    <property type="entry name" value="BIFUNCTIONAL URIDYLYLTRANSFERASE_URIDYLYL-REMOVING ENZYME"/>
    <property type="match status" value="1"/>
</dbReference>
<comment type="catalytic activity">
    <reaction evidence="8">
        <text>[protein-PII]-L-tyrosine + UTP = [protein-PII]-uridylyl-L-tyrosine + diphosphate</text>
        <dbReference type="Rhea" id="RHEA:13673"/>
        <dbReference type="Rhea" id="RHEA-COMP:12147"/>
        <dbReference type="Rhea" id="RHEA-COMP:12148"/>
        <dbReference type="ChEBI" id="CHEBI:33019"/>
        <dbReference type="ChEBI" id="CHEBI:46398"/>
        <dbReference type="ChEBI" id="CHEBI:46858"/>
        <dbReference type="ChEBI" id="CHEBI:90602"/>
        <dbReference type="EC" id="2.7.7.59"/>
    </reaction>
</comment>
<dbReference type="KEGG" id="tdu:QJT80_07185"/>
<comment type="cofactor">
    <cofactor evidence="8">
        <name>Mg(2+)</name>
        <dbReference type="ChEBI" id="CHEBI:18420"/>
    </cofactor>
</comment>
<evidence type="ECO:0000256" key="1">
    <source>
        <dbReference type="ARBA" id="ARBA00022679"/>
    </source>
</evidence>
<dbReference type="EC" id="2.7.7.59" evidence="8"/>
<dbReference type="GO" id="GO:0006808">
    <property type="term" value="P:regulation of nitrogen utilization"/>
    <property type="evidence" value="ECO:0007669"/>
    <property type="project" value="UniProtKB-UniRule"/>
</dbReference>
<dbReference type="AlphaFoldDB" id="A0AA95H7H2"/>
<dbReference type="GO" id="GO:0008081">
    <property type="term" value="F:phosphoric diester hydrolase activity"/>
    <property type="evidence" value="ECO:0007669"/>
    <property type="project" value="UniProtKB-UniRule"/>
</dbReference>
<evidence type="ECO:0000256" key="5">
    <source>
        <dbReference type="ARBA" id="ARBA00022842"/>
    </source>
</evidence>
<dbReference type="InterPro" id="IPR005105">
    <property type="entry name" value="GlnD_Uridyltrans_N"/>
</dbReference>
<feature type="region of interest" description="Uridylyltransferase" evidence="8">
    <location>
        <begin position="1"/>
        <end position="341"/>
    </location>
</feature>
<keyword evidence="1 8" id="KW-0808">Transferase</keyword>
<dbReference type="NCBIfam" id="TIGR01693">
    <property type="entry name" value="UTase_glnD"/>
    <property type="match status" value="1"/>
</dbReference>
<accession>A0AA95H7H2</accession>
<dbReference type="InterPro" id="IPR003607">
    <property type="entry name" value="HD/PDEase_dom"/>
</dbReference>
<dbReference type="InterPro" id="IPR010043">
    <property type="entry name" value="UTase/UR"/>
</dbReference>
<evidence type="ECO:0000313" key="11">
    <source>
        <dbReference type="EMBL" id="WGZ92262.1"/>
    </source>
</evidence>
<comment type="domain">
    <text evidence="8">Has four distinct domains: an N-terminal nucleotidyltransferase (NT) domain responsible for UTase activity, a central HD domain that encodes UR activity, and two C-terminal ACT domains that seem to have a role in glutamine sensing.</text>
</comment>
<name>A0AA95H7H2_9GAMM</name>
<keyword evidence="4 8" id="KW-0378">Hydrolase</keyword>
<dbReference type="SUPFAM" id="SSF81301">
    <property type="entry name" value="Nucleotidyltransferase"/>
    <property type="match status" value="1"/>
</dbReference>
<comment type="catalytic activity">
    <reaction evidence="7">
        <text>guanosine 3',5'-bis(diphosphate) + H2O = GDP + diphosphate + H(+)</text>
        <dbReference type="Rhea" id="RHEA:14253"/>
        <dbReference type="ChEBI" id="CHEBI:15377"/>
        <dbReference type="ChEBI" id="CHEBI:15378"/>
        <dbReference type="ChEBI" id="CHEBI:33019"/>
        <dbReference type="ChEBI" id="CHEBI:58189"/>
        <dbReference type="ChEBI" id="CHEBI:77828"/>
        <dbReference type="EC" id="3.1.7.2"/>
    </reaction>
</comment>
<evidence type="ECO:0000256" key="6">
    <source>
        <dbReference type="ARBA" id="ARBA00023268"/>
    </source>
</evidence>
<dbReference type="SUPFAM" id="SSF55021">
    <property type="entry name" value="ACT-like"/>
    <property type="match status" value="1"/>
</dbReference>
<sequence>MIHTNPLMDVYYRLVNQSTRPTLTDYKQALTEARKLLSAEFHAGIDIKVVLEDHSFFIDRLLDHLWQREGFNRLEPVKMSLVAVGGYGRRELHLASDIDLSILLEAEVSPQCQERIGQFLQSLWDIGLDIGHSVRTLAQCMDEARNDLTVITNLIEARFLSGSENLFLQMREAIAPDKMWSSADFYLAKLEEQSKRHLKFGDTSHRVEPNLKEGRGGLRDIHTINWVMQREYGTFSLQELYENRLLERDEFETLRAGRQLLWKIRFALHELAGRKEDRLLFDYQKTLARIFGHTDDTDNGAVEEFMQHYHRTISELERLNELLMGIFREKIFTTQPPQAEMLGEWYVKEGNLIAVNSPDVFVLYPTALLEIFLLLQMTPGVKGLTPRTIRLIRHNLHRIDAGFRQQLRHREIFLQILRQPRGVTMVMRFMNRYGILARYIPAFANIRGRMQYDLFHMYTVDEHTLLVVRNLRRYSTPEGAQELPLCSEVFKTLRNPELLYLAGLFHDIAKGRKGDHSVLGSQDVFVFAREHNLNLHDASLVSWLVRNHLLMSMTAQRKDISDPTVIREFAELVVSQTRLDNLFLLTVADIRSTNPKLWNGWRQSLLQELYNATRHYLRNRYTSDSRESTLLIEEKRQAALEQLQQEGFQSKAALGLWEQFGNDYHLQHSVETVVWHTRHILRQRSENTTLIQVRRTLSGTSNVVFVYTQHRDDLFTRIVASMEQLNLNIGQARIVSTVDGFDLYTLHILGSEGQILSEPEDLQQIVDTLSENLEREKPRRPMHRKPRILRNFNVPTRINFTQQLERGQTQMEVNTGDMPGLLSRVGEALDGLGVRVHNARINTLGEQAQDIFYITLQNGQMIIEDTQQTLIRETLMQALQV</sequence>
<dbReference type="Pfam" id="PF08335">
    <property type="entry name" value="GlnD_UR_UTase"/>
    <property type="match status" value="1"/>
</dbReference>
<dbReference type="Proteomes" id="UP001300672">
    <property type="component" value="Chromosome"/>
</dbReference>
<comment type="similarity">
    <text evidence="8">Belongs to the GlnD family.</text>
</comment>
<dbReference type="InterPro" id="IPR006674">
    <property type="entry name" value="HD_domain"/>
</dbReference>
<dbReference type="SMART" id="SM00471">
    <property type="entry name" value="HDc"/>
    <property type="match status" value="1"/>
</dbReference>
<dbReference type="CDD" id="cd00077">
    <property type="entry name" value="HDc"/>
    <property type="match status" value="1"/>
</dbReference>
<dbReference type="Pfam" id="PF01966">
    <property type="entry name" value="HD"/>
    <property type="match status" value="1"/>
</dbReference>
<dbReference type="EC" id="3.1.4.-" evidence="8"/>
<evidence type="ECO:0000259" key="9">
    <source>
        <dbReference type="PROSITE" id="PS51671"/>
    </source>
</evidence>
<dbReference type="PROSITE" id="PS51831">
    <property type="entry name" value="HD"/>
    <property type="match status" value="1"/>
</dbReference>
<dbReference type="Gene3D" id="1.10.3210.10">
    <property type="entry name" value="Hypothetical protein af1432"/>
    <property type="match status" value="1"/>
</dbReference>
<dbReference type="InterPro" id="IPR045865">
    <property type="entry name" value="ACT-like_dom_sf"/>
</dbReference>
<evidence type="ECO:0000256" key="4">
    <source>
        <dbReference type="ARBA" id="ARBA00022801"/>
    </source>
</evidence>
<feature type="domain" description="HD" evidence="10">
    <location>
        <begin position="460"/>
        <end position="582"/>
    </location>
</feature>
<evidence type="ECO:0000259" key="10">
    <source>
        <dbReference type="PROSITE" id="PS51831"/>
    </source>
</evidence>
<evidence type="ECO:0000256" key="3">
    <source>
        <dbReference type="ARBA" id="ARBA00022737"/>
    </source>
</evidence>
<keyword evidence="5 8" id="KW-0460">Magnesium</keyword>
<dbReference type="GO" id="GO:0008773">
    <property type="term" value="F:[protein-PII] uridylyltransferase activity"/>
    <property type="evidence" value="ECO:0007669"/>
    <property type="project" value="UniProtKB-UniRule"/>
</dbReference>
<dbReference type="Pfam" id="PF03445">
    <property type="entry name" value="DUF294"/>
    <property type="match status" value="1"/>
</dbReference>
<dbReference type="PANTHER" id="PTHR47320">
    <property type="entry name" value="BIFUNCTIONAL URIDYLYLTRANSFERASE/URIDYLYL-REMOVING ENZYME"/>
    <property type="match status" value="1"/>
</dbReference>